<dbReference type="SUPFAM" id="SSF56784">
    <property type="entry name" value="HAD-like"/>
    <property type="match status" value="1"/>
</dbReference>
<keyword evidence="6" id="KW-0460">Magnesium</keyword>
<proteinExistence type="inferred from homology"/>
<dbReference type="Pfam" id="PF08282">
    <property type="entry name" value="Hydrolase_3"/>
    <property type="match status" value="1"/>
</dbReference>
<comment type="subunit">
    <text evidence="3">Homotetramer.</text>
</comment>
<dbReference type="GO" id="GO:0008781">
    <property type="term" value="F:N-acylneuraminate cytidylyltransferase activity"/>
    <property type="evidence" value="ECO:0007669"/>
    <property type="project" value="TreeGrafter"/>
</dbReference>
<keyword evidence="5" id="KW-0378">Hydrolase</keyword>
<evidence type="ECO:0000256" key="2">
    <source>
        <dbReference type="ARBA" id="ARBA00005893"/>
    </source>
</evidence>
<dbReference type="SFLD" id="SFLDG01136">
    <property type="entry name" value="C1.6:_Phosphoserine_Phosphatas"/>
    <property type="match status" value="1"/>
</dbReference>
<evidence type="ECO:0000256" key="4">
    <source>
        <dbReference type="ARBA" id="ARBA00022723"/>
    </source>
</evidence>
<dbReference type="AlphaFoldDB" id="A0A381QBW7"/>
<evidence type="ECO:0000313" key="7">
    <source>
        <dbReference type="EMBL" id="SUZ75557.1"/>
    </source>
</evidence>
<dbReference type="InterPro" id="IPR050793">
    <property type="entry name" value="CMP-NeuNAc_synthase"/>
</dbReference>
<evidence type="ECO:0000256" key="6">
    <source>
        <dbReference type="ARBA" id="ARBA00022842"/>
    </source>
</evidence>
<accession>A0A381QBW7</accession>
<dbReference type="Gene3D" id="3.40.50.1000">
    <property type="entry name" value="HAD superfamily/HAD-like"/>
    <property type="match status" value="1"/>
</dbReference>
<dbReference type="InterPro" id="IPR036412">
    <property type="entry name" value="HAD-like_sf"/>
</dbReference>
<dbReference type="EMBL" id="UINC01001249">
    <property type="protein sequence ID" value="SUZ75557.1"/>
    <property type="molecule type" value="Genomic_DNA"/>
</dbReference>
<dbReference type="PANTHER" id="PTHR21485:SF3">
    <property type="entry name" value="N-ACYLNEURAMINATE CYTIDYLYLTRANSFERASE"/>
    <property type="match status" value="1"/>
</dbReference>
<evidence type="ECO:0000256" key="5">
    <source>
        <dbReference type="ARBA" id="ARBA00022801"/>
    </source>
</evidence>
<dbReference type="InterPro" id="IPR010023">
    <property type="entry name" value="KdsC_fam"/>
</dbReference>
<dbReference type="PIRSF" id="PIRSF006118">
    <property type="entry name" value="KDO8-P_Ptase"/>
    <property type="match status" value="1"/>
</dbReference>
<dbReference type="PANTHER" id="PTHR21485">
    <property type="entry name" value="HAD SUPERFAMILY MEMBERS CMAS AND KDSC"/>
    <property type="match status" value="1"/>
</dbReference>
<comment type="similarity">
    <text evidence="2">Belongs to the KdsC family.</text>
</comment>
<dbReference type="GO" id="GO:0016788">
    <property type="term" value="F:hydrolase activity, acting on ester bonds"/>
    <property type="evidence" value="ECO:0007669"/>
    <property type="project" value="InterPro"/>
</dbReference>
<dbReference type="SFLD" id="SFLDG01138">
    <property type="entry name" value="C1.6.2:_Deoxy-d-mannose-octulo"/>
    <property type="match status" value="1"/>
</dbReference>
<dbReference type="NCBIfam" id="TIGR01670">
    <property type="entry name" value="KdsC-phosphatas"/>
    <property type="match status" value="1"/>
</dbReference>
<dbReference type="SFLD" id="SFLDS00003">
    <property type="entry name" value="Haloacid_Dehalogenase"/>
    <property type="match status" value="1"/>
</dbReference>
<evidence type="ECO:0000256" key="3">
    <source>
        <dbReference type="ARBA" id="ARBA00011881"/>
    </source>
</evidence>
<protein>
    <recommendedName>
        <fullName evidence="8">3-deoxy-D-manno-octulosonate 8-phosphate phosphatase</fullName>
    </recommendedName>
</protein>
<reference evidence="7" key="1">
    <citation type="submission" date="2018-05" db="EMBL/GenBank/DDBJ databases">
        <authorList>
            <person name="Lanie J.A."/>
            <person name="Ng W.-L."/>
            <person name="Kazmierczak K.M."/>
            <person name="Andrzejewski T.M."/>
            <person name="Davidsen T.M."/>
            <person name="Wayne K.J."/>
            <person name="Tettelin H."/>
            <person name="Glass J.I."/>
            <person name="Rusch D."/>
            <person name="Podicherti R."/>
            <person name="Tsui H.-C.T."/>
            <person name="Winkler M.E."/>
        </authorList>
    </citation>
    <scope>NUCLEOTIDE SEQUENCE</scope>
</reference>
<comment type="cofactor">
    <cofactor evidence="1">
        <name>Mg(2+)</name>
        <dbReference type="ChEBI" id="CHEBI:18420"/>
    </cofactor>
</comment>
<evidence type="ECO:0008006" key="8">
    <source>
        <dbReference type="Google" id="ProtNLM"/>
    </source>
</evidence>
<keyword evidence="4" id="KW-0479">Metal-binding</keyword>
<name>A0A381QBW7_9ZZZZ</name>
<sequence>MLILDVDGTMTDNGIYIDENGIESKRYNAKDGVGIYELLKKNIIIGIISHSEKGDGIISRANYLGIQYCYVGNDPKDKILYEWIEKEKIELKEVAFIGDDINDLSLINIVGFSICPNDAVKHVKDKASMILNSNGGYGCVREFSDIYLSQNS</sequence>
<dbReference type="GO" id="GO:0046872">
    <property type="term" value="F:metal ion binding"/>
    <property type="evidence" value="ECO:0007669"/>
    <property type="project" value="UniProtKB-KW"/>
</dbReference>
<gene>
    <name evidence="7" type="ORF">METZ01_LOCUS28411</name>
</gene>
<evidence type="ECO:0000256" key="1">
    <source>
        <dbReference type="ARBA" id="ARBA00001946"/>
    </source>
</evidence>
<dbReference type="InterPro" id="IPR023214">
    <property type="entry name" value="HAD_sf"/>
</dbReference>
<organism evidence="7">
    <name type="scientific">marine metagenome</name>
    <dbReference type="NCBI Taxonomy" id="408172"/>
    <lineage>
        <taxon>unclassified sequences</taxon>
        <taxon>metagenomes</taxon>
        <taxon>ecological metagenomes</taxon>
    </lineage>
</organism>